<gene>
    <name evidence="2" type="ORF">D7M11_23245</name>
</gene>
<dbReference type="Proteomes" id="UP000282311">
    <property type="component" value="Unassembled WGS sequence"/>
</dbReference>
<dbReference type="AlphaFoldDB" id="A0A3B0C4G2"/>
<dbReference type="RefSeq" id="WP_120749662.1">
    <property type="nucleotide sequence ID" value="NZ_RBAH01000019.1"/>
</dbReference>
<reference evidence="2 3" key="1">
    <citation type="journal article" date="2007" name="Int. J. Syst. Evol. Microbiol.">
        <title>Paenibacillus ginsengarvi sp. nov., isolated from soil from ginseng cultivation.</title>
        <authorList>
            <person name="Yoon M.H."/>
            <person name="Ten L.N."/>
            <person name="Im W.T."/>
        </authorList>
    </citation>
    <scope>NUCLEOTIDE SEQUENCE [LARGE SCALE GENOMIC DNA]</scope>
    <source>
        <strain evidence="2 3">KCTC 13059</strain>
    </source>
</reference>
<feature type="region of interest" description="Disordered" evidence="1">
    <location>
        <begin position="119"/>
        <end position="146"/>
    </location>
</feature>
<accession>A0A3B0C4G2</accession>
<keyword evidence="3" id="KW-1185">Reference proteome</keyword>
<proteinExistence type="predicted"/>
<evidence type="ECO:0000313" key="2">
    <source>
        <dbReference type="EMBL" id="RKN78226.1"/>
    </source>
</evidence>
<comment type="caution">
    <text evidence="2">The sequence shown here is derived from an EMBL/GenBank/DDBJ whole genome shotgun (WGS) entry which is preliminary data.</text>
</comment>
<feature type="region of interest" description="Disordered" evidence="1">
    <location>
        <begin position="1"/>
        <end position="33"/>
    </location>
</feature>
<name>A0A3B0C4G2_9BACL</name>
<protein>
    <submittedName>
        <fullName evidence="2">Uncharacterized protein</fullName>
    </submittedName>
</protein>
<evidence type="ECO:0000313" key="3">
    <source>
        <dbReference type="Proteomes" id="UP000282311"/>
    </source>
</evidence>
<dbReference type="OrthoDB" id="2629138at2"/>
<sequence length="146" mass="15498">MSRTKRTYARRCSASGKSLPGRTGTGKRRTPSPYLNQTEIRGLLAPGAGAGNNAPNAAAGLDNRAGMFSFLDQWGGLDGIMSTMGKVQKMMRMVQQFGPLLNMFGSFGSFLGGKAATTSLPISRPAAPRTKQDQSRSVRGSRKGGR</sequence>
<evidence type="ECO:0000256" key="1">
    <source>
        <dbReference type="SAM" id="MobiDB-lite"/>
    </source>
</evidence>
<dbReference type="EMBL" id="RBAH01000019">
    <property type="protein sequence ID" value="RKN78226.1"/>
    <property type="molecule type" value="Genomic_DNA"/>
</dbReference>
<organism evidence="2 3">
    <name type="scientific">Paenibacillus ginsengarvi</name>
    <dbReference type="NCBI Taxonomy" id="400777"/>
    <lineage>
        <taxon>Bacteria</taxon>
        <taxon>Bacillati</taxon>
        <taxon>Bacillota</taxon>
        <taxon>Bacilli</taxon>
        <taxon>Bacillales</taxon>
        <taxon>Paenibacillaceae</taxon>
        <taxon>Paenibacillus</taxon>
    </lineage>
</organism>